<dbReference type="PANTHER" id="PTHR33993:SF2">
    <property type="entry name" value="VOC DOMAIN-CONTAINING PROTEIN"/>
    <property type="match status" value="1"/>
</dbReference>
<name>A0A418X4V7_9BURK</name>
<protein>
    <submittedName>
        <fullName evidence="2">VOC family protein</fullName>
    </submittedName>
</protein>
<dbReference type="InterPro" id="IPR037523">
    <property type="entry name" value="VOC_core"/>
</dbReference>
<sequence>MNNNPVGWFEIYVQDMQRAKAFYESVFGIQMKKLDMPDIDMLMFPMQEEGPGAAGALVRMEGFPSGANSVLVYFSCTDCAVEAAQAARAGGKVQKEKFSIGQYGHIALVIDTEGNMIGLHSMQ</sequence>
<dbReference type="PANTHER" id="PTHR33993">
    <property type="entry name" value="GLYOXALASE-RELATED"/>
    <property type="match status" value="1"/>
</dbReference>
<dbReference type="InterPro" id="IPR053863">
    <property type="entry name" value="Glyoxy/Ble-like_N"/>
</dbReference>
<dbReference type="InterPro" id="IPR029068">
    <property type="entry name" value="Glyas_Bleomycin-R_OHBP_Dase"/>
</dbReference>
<dbReference type="Pfam" id="PF22677">
    <property type="entry name" value="Ble-like_N"/>
    <property type="match status" value="1"/>
</dbReference>
<dbReference type="RefSeq" id="WP_119740992.1">
    <property type="nucleotide sequence ID" value="NZ_QYUN01000002.1"/>
</dbReference>
<dbReference type="OrthoDB" id="8776491at2"/>
<dbReference type="InterPro" id="IPR052164">
    <property type="entry name" value="Anthracycline_SecMetBiosynth"/>
</dbReference>
<dbReference type="Proteomes" id="UP000285190">
    <property type="component" value="Unassembled WGS sequence"/>
</dbReference>
<evidence type="ECO:0000313" key="2">
    <source>
        <dbReference type="EMBL" id="RJG07494.1"/>
    </source>
</evidence>
<proteinExistence type="predicted"/>
<organism evidence="2 3">
    <name type="scientific">Noviherbaspirillum cavernae</name>
    <dbReference type="NCBI Taxonomy" id="2320862"/>
    <lineage>
        <taxon>Bacteria</taxon>
        <taxon>Pseudomonadati</taxon>
        <taxon>Pseudomonadota</taxon>
        <taxon>Betaproteobacteria</taxon>
        <taxon>Burkholderiales</taxon>
        <taxon>Oxalobacteraceae</taxon>
        <taxon>Noviherbaspirillum</taxon>
    </lineage>
</organism>
<reference evidence="2 3" key="1">
    <citation type="submission" date="2018-09" db="EMBL/GenBank/DDBJ databases">
        <authorList>
            <person name="Zhu H."/>
        </authorList>
    </citation>
    <scope>NUCLEOTIDE SEQUENCE [LARGE SCALE GENOMIC DNA]</scope>
    <source>
        <strain evidence="2 3">K2R10-39</strain>
    </source>
</reference>
<dbReference type="EMBL" id="QYUN01000002">
    <property type="protein sequence ID" value="RJG07494.1"/>
    <property type="molecule type" value="Genomic_DNA"/>
</dbReference>
<dbReference type="Gene3D" id="3.10.180.10">
    <property type="entry name" value="2,3-Dihydroxybiphenyl 1,2-Dioxygenase, domain 1"/>
    <property type="match status" value="1"/>
</dbReference>
<dbReference type="CDD" id="cd07247">
    <property type="entry name" value="SgaA_N_like"/>
    <property type="match status" value="1"/>
</dbReference>
<feature type="domain" description="VOC" evidence="1">
    <location>
        <begin position="5"/>
        <end position="122"/>
    </location>
</feature>
<comment type="caution">
    <text evidence="2">The sequence shown here is derived from an EMBL/GenBank/DDBJ whole genome shotgun (WGS) entry which is preliminary data.</text>
</comment>
<evidence type="ECO:0000313" key="3">
    <source>
        <dbReference type="Proteomes" id="UP000285190"/>
    </source>
</evidence>
<accession>A0A418X4V7</accession>
<dbReference type="PROSITE" id="PS51819">
    <property type="entry name" value="VOC"/>
    <property type="match status" value="1"/>
</dbReference>
<gene>
    <name evidence="2" type="ORF">D3870_17170</name>
</gene>
<evidence type="ECO:0000259" key="1">
    <source>
        <dbReference type="PROSITE" id="PS51819"/>
    </source>
</evidence>
<dbReference type="AlphaFoldDB" id="A0A418X4V7"/>
<dbReference type="SUPFAM" id="SSF54593">
    <property type="entry name" value="Glyoxalase/Bleomycin resistance protein/Dihydroxybiphenyl dioxygenase"/>
    <property type="match status" value="1"/>
</dbReference>
<keyword evidence="3" id="KW-1185">Reference proteome</keyword>